<dbReference type="InterPro" id="IPR028082">
    <property type="entry name" value="Peripla_BP_I"/>
</dbReference>
<dbReference type="Pfam" id="PF13377">
    <property type="entry name" value="Peripla_BP_3"/>
    <property type="match status" value="1"/>
</dbReference>
<dbReference type="SUPFAM" id="SSF47413">
    <property type="entry name" value="lambda repressor-like DNA-binding domains"/>
    <property type="match status" value="1"/>
</dbReference>
<proteinExistence type="predicted"/>
<gene>
    <name evidence="5" type="ORF">MTR65_01170</name>
</gene>
<reference evidence="5" key="1">
    <citation type="submission" date="2022-03" db="EMBL/GenBank/DDBJ databases">
        <title>Identification of a novel bacterium isolated from mangrove sediments.</title>
        <authorList>
            <person name="Pan X."/>
        </authorList>
    </citation>
    <scope>NUCLEOTIDE SEQUENCE</scope>
    <source>
        <strain evidence="5">B2637</strain>
    </source>
</reference>
<accession>A0ABT0A7V8</accession>
<evidence type="ECO:0000259" key="4">
    <source>
        <dbReference type="PROSITE" id="PS50932"/>
    </source>
</evidence>
<dbReference type="Gene3D" id="3.40.50.2300">
    <property type="match status" value="2"/>
</dbReference>
<comment type="caution">
    <text evidence="5">The sequence shown here is derived from an EMBL/GenBank/DDBJ whole genome shotgun (WGS) entry which is preliminary data.</text>
</comment>
<evidence type="ECO:0000256" key="3">
    <source>
        <dbReference type="ARBA" id="ARBA00023163"/>
    </source>
</evidence>
<name>A0ABT0A7V8_9SPHN</name>
<keyword evidence="6" id="KW-1185">Reference proteome</keyword>
<evidence type="ECO:0000313" key="5">
    <source>
        <dbReference type="EMBL" id="MCJ1959289.1"/>
    </source>
</evidence>
<dbReference type="CDD" id="cd01392">
    <property type="entry name" value="HTH_LacI"/>
    <property type="match status" value="1"/>
</dbReference>
<organism evidence="5 6">
    <name type="scientific">Novosphingobium mangrovi</name>
    <name type="common">ex Hu et al. 2023</name>
    <dbReference type="NCBI Taxonomy" id="2930094"/>
    <lineage>
        <taxon>Bacteria</taxon>
        <taxon>Pseudomonadati</taxon>
        <taxon>Pseudomonadota</taxon>
        <taxon>Alphaproteobacteria</taxon>
        <taxon>Sphingomonadales</taxon>
        <taxon>Sphingomonadaceae</taxon>
        <taxon>Novosphingobium</taxon>
    </lineage>
</organism>
<dbReference type="Pfam" id="PF00356">
    <property type="entry name" value="LacI"/>
    <property type="match status" value="1"/>
</dbReference>
<dbReference type="EMBL" id="JALHAT010000001">
    <property type="protein sequence ID" value="MCJ1959289.1"/>
    <property type="molecule type" value="Genomic_DNA"/>
</dbReference>
<dbReference type="Gene3D" id="1.10.260.40">
    <property type="entry name" value="lambda repressor-like DNA-binding domains"/>
    <property type="match status" value="1"/>
</dbReference>
<dbReference type="PANTHER" id="PTHR30146">
    <property type="entry name" value="LACI-RELATED TRANSCRIPTIONAL REPRESSOR"/>
    <property type="match status" value="1"/>
</dbReference>
<evidence type="ECO:0000256" key="1">
    <source>
        <dbReference type="ARBA" id="ARBA00023015"/>
    </source>
</evidence>
<dbReference type="SMART" id="SM00354">
    <property type="entry name" value="HTH_LACI"/>
    <property type="match status" value="1"/>
</dbReference>
<dbReference type="SUPFAM" id="SSF53822">
    <property type="entry name" value="Periplasmic binding protein-like I"/>
    <property type="match status" value="1"/>
</dbReference>
<dbReference type="InterPro" id="IPR046335">
    <property type="entry name" value="LacI/GalR-like_sensor"/>
</dbReference>
<dbReference type="PANTHER" id="PTHR30146:SF153">
    <property type="entry name" value="LACTOSE OPERON REPRESSOR"/>
    <property type="match status" value="1"/>
</dbReference>
<evidence type="ECO:0000313" key="6">
    <source>
        <dbReference type="Proteomes" id="UP001162802"/>
    </source>
</evidence>
<keyword evidence="2" id="KW-0238">DNA-binding</keyword>
<evidence type="ECO:0000256" key="2">
    <source>
        <dbReference type="ARBA" id="ARBA00023125"/>
    </source>
</evidence>
<sequence>MMDKKVGTRSRRRSGGGVTMAAVARHAGVSSMTVSNVLNNKPSVLPATREAVLKAIAELDYRPNTAARALASASNYRIGLFHRDSDSALLSAMLVGALNASARLGVQLNIKVYDQKSPLDSVREFLSTSPDGLLLPPPLCERVSAAGLPEEYDVPMVALASGRELGNMHCVRIDDEQAAYETTGILLRAGHRRIGFVRIPSLAGESRFAGYARALADHGLALDEALVWNARPTFDAGLRLAEEILPGKRAITAMFAGNDDMAAAFVNVALRTNLRIPEDISVVGFDDTPIAVKIWPALTTVRQPLGEIAEVATRHLVAELQARDKETKAAPGGTTFVDYQIIERNSVAPPSS</sequence>
<keyword evidence="1" id="KW-0805">Transcription regulation</keyword>
<feature type="domain" description="HTH lacI-type" evidence="4">
    <location>
        <begin position="18"/>
        <end position="72"/>
    </location>
</feature>
<dbReference type="InterPro" id="IPR000843">
    <property type="entry name" value="HTH_LacI"/>
</dbReference>
<dbReference type="Proteomes" id="UP001162802">
    <property type="component" value="Unassembled WGS sequence"/>
</dbReference>
<dbReference type="InterPro" id="IPR010982">
    <property type="entry name" value="Lambda_DNA-bd_dom_sf"/>
</dbReference>
<protein>
    <submittedName>
        <fullName evidence="5">LacI family transcriptional regulator</fullName>
    </submittedName>
</protein>
<dbReference type="RefSeq" id="WP_243796443.1">
    <property type="nucleotide sequence ID" value="NZ_JALHAT010000001.1"/>
</dbReference>
<keyword evidence="3" id="KW-0804">Transcription</keyword>
<dbReference type="PROSITE" id="PS50932">
    <property type="entry name" value="HTH_LACI_2"/>
    <property type="match status" value="1"/>
</dbReference>